<evidence type="ECO:0000256" key="3">
    <source>
        <dbReference type="ARBA" id="ARBA00022448"/>
    </source>
</evidence>
<evidence type="ECO:0000256" key="7">
    <source>
        <dbReference type="ARBA" id="ARBA00023136"/>
    </source>
</evidence>
<accession>A0ABV2KT17</accession>
<feature type="transmembrane region" description="Helical" evidence="8">
    <location>
        <begin position="196"/>
        <end position="218"/>
    </location>
</feature>
<dbReference type="PROSITE" id="PS50928">
    <property type="entry name" value="ABC_TM1"/>
    <property type="match status" value="1"/>
</dbReference>
<dbReference type="InterPro" id="IPR043429">
    <property type="entry name" value="ArtM/GltK/GlnP/TcyL/YhdX-like"/>
</dbReference>
<dbReference type="CDD" id="cd06261">
    <property type="entry name" value="TM_PBP2"/>
    <property type="match status" value="1"/>
</dbReference>
<dbReference type="NCBIfam" id="TIGR01726">
    <property type="entry name" value="HEQRo_perm_3TM"/>
    <property type="match status" value="1"/>
</dbReference>
<protein>
    <submittedName>
        <fullName evidence="10">Polar amino acid transport system permease protein</fullName>
    </submittedName>
</protein>
<dbReference type="SUPFAM" id="SSF161098">
    <property type="entry name" value="MetI-like"/>
    <property type="match status" value="1"/>
</dbReference>
<organism evidence="10 11">
    <name type="scientific">Aquamicrobium ahrensii</name>
    <dbReference type="NCBI Taxonomy" id="469551"/>
    <lineage>
        <taxon>Bacteria</taxon>
        <taxon>Pseudomonadati</taxon>
        <taxon>Pseudomonadota</taxon>
        <taxon>Alphaproteobacteria</taxon>
        <taxon>Hyphomicrobiales</taxon>
        <taxon>Phyllobacteriaceae</taxon>
        <taxon>Aquamicrobium</taxon>
    </lineage>
</organism>
<dbReference type="PANTHER" id="PTHR30614:SF21">
    <property type="entry name" value="AMINO ACID ABC TRANSPORTER PERMEASE"/>
    <property type="match status" value="1"/>
</dbReference>
<reference evidence="10 11" key="1">
    <citation type="submission" date="2024-06" db="EMBL/GenBank/DDBJ databases">
        <title>Genomic Encyclopedia of Type Strains, Phase IV (KMG-IV): sequencing the most valuable type-strain genomes for metagenomic binning, comparative biology and taxonomic classification.</title>
        <authorList>
            <person name="Goeker M."/>
        </authorList>
    </citation>
    <scope>NUCLEOTIDE SEQUENCE [LARGE SCALE GENOMIC DNA]</scope>
    <source>
        <strain evidence="10 11">DSM 19730</strain>
    </source>
</reference>
<evidence type="ECO:0000313" key="11">
    <source>
        <dbReference type="Proteomes" id="UP001549143"/>
    </source>
</evidence>
<keyword evidence="3 8" id="KW-0813">Transport</keyword>
<keyword evidence="11" id="KW-1185">Reference proteome</keyword>
<proteinExistence type="inferred from homology"/>
<evidence type="ECO:0000256" key="2">
    <source>
        <dbReference type="ARBA" id="ARBA00010072"/>
    </source>
</evidence>
<evidence type="ECO:0000259" key="9">
    <source>
        <dbReference type="PROSITE" id="PS50928"/>
    </source>
</evidence>
<evidence type="ECO:0000256" key="1">
    <source>
        <dbReference type="ARBA" id="ARBA00004429"/>
    </source>
</evidence>
<evidence type="ECO:0000256" key="5">
    <source>
        <dbReference type="ARBA" id="ARBA00022692"/>
    </source>
</evidence>
<evidence type="ECO:0000313" key="10">
    <source>
        <dbReference type="EMBL" id="MET3663168.1"/>
    </source>
</evidence>
<feature type="transmembrane region" description="Helical" evidence="8">
    <location>
        <begin position="25"/>
        <end position="49"/>
    </location>
</feature>
<dbReference type="InterPro" id="IPR035906">
    <property type="entry name" value="MetI-like_sf"/>
</dbReference>
<gene>
    <name evidence="10" type="ORF">ABID44_003523</name>
</gene>
<keyword evidence="5 8" id="KW-0812">Transmembrane</keyword>
<dbReference type="RefSeq" id="WP_354152972.1">
    <property type="nucleotide sequence ID" value="NZ_JBEPMN010000020.1"/>
</dbReference>
<dbReference type="PANTHER" id="PTHR30614">
    <property type="entry name" value="MEMBRANE COMPONENT OF AMINO ACID ABC TRANSPORTER"/>
    <property type="match status" value="1"/>
</dbReference>
<evidence type="ECO:0000256" key="6">
    <source>
        <dbReference type="ARBA" id="ARBA00022989"/>
    </source>
</evidence>
<dbReference type="Proteomes" id="UP001549143">
    <property type="component" value="Unassembled WGS sequence"/>
</dbReference>
<keyword evidence="4" id="KW-1003">Cell membrane</keyword>
<sequence>MIEIIDKYWLLLLIGQYPNGPLGGLAMTIIIAFGALVASLPLAILLALARTSGVPWLERPVLWLVTFVRGLPFLMFVFWVYFGVPALFGVSLDGVTTMVVALIIYESAYISEIVRAGIEAIPRGQIEAANSLGLKYGVRTFGVVLPQALFNMLPSLITQFASIVKETSIGYIISAQELTFAATQVNNLEVTKPLEIFAILAIAYYLLCGGVVLVARMLERRVLRRRKQAAETARPLTQAVAA</sequence>
<keyword evidence="7 8" id="KW-0472">Membrane</keyword>
<feature type="domain" description="ABC transmembrane type-1" evidence="9">
    <location>
        <begin position="25"/>
        <end position="215"/>
    </location>
</feature>
<comment type="similarity">
    <text evidence="2">Belongs to the binding-protein-dependent transport system permease family. HisMQ subfamily.</text>
</comment>
<dbReference type="InterPro" id="IPR010065">
    <property type="entry name" value="AA_ABC_transptr_permease_3TM"/>
</dbReference>
<feature type="transmembrane region" description="Helical" evidence="8">
    <location>
        <begin position="61"/>
        <end position="82"/>
    </location>
</feature>
<evidence type="ECO:0000256" key="4">
    <source>
        <dbReference type="ARBA" id="ARBA00022475"/>
    </source>
</evidence>
<name>A0ABV2KT17_9HYPH</name>
<dbReference type="InterPro" id="IPR000515">
    <property type="entry name" value="MetI-like"/>
</dbReference>
<keyword evidence="6 8" id="KW-1133">Transmembrane helix</keyword>
<dbReference type="EMBL" id="JBEPMN010000020">
    <property type="protein sequence ID" value="MET3663168.1"/>
    <property type="molecule type" value="Genomic_DNA"/>
</dbReference>
<evidence type="ECO:0000256" key="8">
    <source>
        <dbReference type="RuleBase" id="RU363032"/>
    </source>
</evidence>
<comment type="subcellular location">
    <subcellularLocation>
        <location evidence="1">Cell inner membrane</location>
        <topology evidence="1">Multi-pass membrane protein</topology>
    </subcellularLocation>
    <subcellularLocation>
        <location evidence="8">Cell membrane</location>
        <topology evidence="8">Multi-pass membrane protein</topology>
    </subcellularLocation>
</comment>
<dbReference type="Gene3D" id="1.10.3720.10">
    <property type="entry name" value="MetI-like"/>
    <property type="match status" value="1"/>
</dbReference>
<dbReference type="Pfam" id="PF00528">
    <property type="entry name" value="BPD_transp_1"/>
    <property type="match status" value="1"/>
</dbReference>
<comment type="caution">
    <text evidence="10">The sequence shown here is derived from an EMBL/GenBank/DDBJ whole genome shotgun (WGS) entry which is preliminary data.</text>
</comment>